<keyword evidence="2" id="KW-1185">Reference proteome</keyword>
<dbReference type="Pfam" id="PF14107">
    <property type="entry name" value="DUF4280"/>
    <property type="match status" value="1"/>
</dbReference>
<dbReference type="STRING" id="394096.DB31_3091"/>
<dbReference type="EMBL" id="JMCB01000019">
    <property type="protein sequence ID" value="KFE63032.1"/>
    <property type="molecule type" value="Genomic_DNA"/>
</dbReference>
<proteinExistence type="predicted"/>
<protein>
    <recommendedName>
        <fullName evidence="3">DUF4280 domain-containing protein</fullName>
    </recommendedName>
</protein>
<organism evidence="1 2">
    <name type="scientific">Hyalangium minutum</name>
    <dbReference type="NCBI Taxonomy" id="394096"/>
    <lineage>
        <taxon>Bacteria</taxon>
        <taxon>Pseudomonadati</taxon>
        <taxon>Myxococcota</taxon>
        <taxon>Myxococcia</taxon>
        <taxon>Myxococcales</taxon>
        <taxon>Cystobacterineae</taxon>
        <taxon>Archangiaceae</taxon>
        <taxon>Hyalangium</taxon>
    </lineage>
</organism>
<dbReference type="RefSeq" id="WP_044196704.1">
    <property type="nucleotide sequence ID" value="NZ_JMCB01000019.1"/>
</dbReference>
<dbReference type="InterPro" id="IPR025460">
    <property type="entry name" value="DUF4280"/>
</dbReference>
<sequence length="128" mass="12911">MGIQVVTGAMLQCSFGVAPSSLVVLPANKVMATTPAANIMDNKPLVNIPPFGMCQSMANPMVAAATAAALGVLTPMPCIPATAAPWAPGCPKVMIGNMPALDSSSKCMCNWGGVIQIVNPGQTAVQDG</sequence>
<evidence type="ECO:0000313" key="1">
    <source>
        <dbReference type="EMBL" id="KFE63032.1"/>
    </source>
</evidence>
<evidence type="ECO:0000313" key="2">
    <source>
        <dbReference type="Proteomes" id="UP000028725"/>
    </source>
</evidence>
<dbReference type="PATRIC" id="fig|394096.3.peg.7416"/>
<dbReference type="AlphaFoldDB" id="A0A085W5R9"/>
<evidence type="ECO:0008006" key="3">
    <source>
        <dbReference type="Google" id="ProtNLM"/>
    </source>
</evidence>
<dbReference type="Proteomes" id="UP000028725">
    <property type="component" value="Unassembled WGS sequence"/>
</dbReference>
<accession>A0A085W5R9</accession>
<reference evidence="1 2" key="1">
    <citation type="submission" date="2014-04" db="EMBL/GenBank/DDBJ databases">
        <title>Genome assembly of Hyalangium minutum DSM 14724.</title>
        <authorList>
            <person name="Sharma G."/>
            <person name="Subramanian S."/>
        </authorList>
    </citation>
    <scope>NUCLEOTIDE SEQUENCE [LARGE SCALE GENOMIC DNA]</scope>
    <source>
        <strain evidence="1 2">DSM 14724</strain>
    </source>
</reference>
<gene>
    <name evidence="1" type="ORF">DB31_3091</name>
</gene>
<name>A0A085W5R9_9BACT</name>
<dbReference type="OrthoDB" id="4825649at2"/>
<comment type="caution">
    <text evidence="1">The sequence shown here is derived from an EMBL/GenBank/DDBJ whole genome shotgun (WGS) entry which is preliminary data.</text>
</comment>